<name>A0A1T5B0I6_9FLAO</name>
<keyword evidence="3" id="KW-1185">Reference proteome</keyword>
<proteinExistence type="predicted"/>
<evidence type="ECO:0000256" key="1">
    <source>
        <dbReference type="SAM" id="Phobius"/>
    </source>
</evidence>
<organism evidence="2 3">
    <name type="scientific">Salegentibacter holothuriorum</name>
    <dbReference type="NCBI Taxonomy" id="241145"/>
    <lineage>
        <taxon>Bacteria</taxon>
        <taxon>Pseudomonadati</taxon>
        <taxon>Bacteroidota</taxon>
        <taxon>Flavobacteriia</taxon>
        <taxon>Flavobacteriales</taxon>
        <taxon>Flavobacteriaceae</taxon>
        <taxon>Salegentibacter</taxon>
    </lineage>
</organism>
<dbReference type="AlphaFoldDB" id="A0A1T5B0I6"/>
<dbReference type="EMBL" id="FUYY01000001">
    <property type="protein sequence ID" value="SKB40567.1"/>
    <property type="molecule type" value="Genomic_DNA"/>
</dbReference>
<sequence>MIIYFKKKRLNSRLFNGIASIIMGLLSILSDFQFFFVYAWLILGILQIGTWYYQNKFQYLQIENNVLTKNSLFPKSIELSKITALRKYRNSFRIESKKQNIKIYKDVISTDSLYQLTDLLNEIQVNNSEASS</sequence>
<keyword evidence="1" id="KW-0812">Transmembrane</keyword>
<keyword evidence="1" id="KW-1133">Transmembrane helix</keyword>
<reference evidence="3" key="1">
    <citation type="submission" date="2017-02" db="EMBL/GenBank/DDBJ databases">
        <authorList>
            <person name="Varghese N."/>
            <person name="Submissions S."/>
        </authorList>
    </citation>
    <scope>NUCLEOTIDE SEQUENCE [LARGE SCALE GENOMIC DNA]</scope>
    <source>
        <strain evidence="3">DSM 23405</strain>
    </source>
</reference>
<dbReference type="Proteomes" id="UP000190230">
    <property type="component" value="Unassembled WGS sequence"/>
</dbReference>
<dbReference type="STRING" id="241145.SAMN05660776_1010"/>
<gene>
    <name evidence="2" type="ORF">SAMN05660776_1010</name>
</gene>
<keyword evidence="1" id="KW-0472">Membrane</keyword>
<accession>A0A1T5B0I6</accession>
<evidence type="ECO:0000313" key="3">
    <source>
        <dbReference type="Proteomes" id="UP000190230"/>
    </source>
</evidence>
<feature type="transmembrane region" description="Helical" evidence="1">
    <location>
        <begin position="12"/>
        <end position="29"/>
    </location>
</feature>
<feature type="transmembrane region" description="Helical" evidence="1">
    <location>
        <begin position="35"/>
        <end position="53"/>
    </location>
</feature>
<protein>
    <submittedName>
        <fullName evidence="2">Uncharacterized protein</fullName>
    </submittedName>
</protein>
<evidence type="ECO:0000313" key="2">
    <source>
        <dbReference type="EMBL" id="SKB40567.1"/>
    </source>
</evidence>